<dbReference type="Gene3D" id="3.40.50.1820">
    <property type="entry name" value="alpha/beta hydrolase"/>
    <property type="match status" value="1"/>
</dbReference>
<dbReference type="AlphaFoldDB" id="A0A0C2IWI0"/>
<dbReference type="GO" id="GO:0016042">
    <property type="term" value="P:lipid catabolic process"/>
    <property type="evidence" value="ECO:0007669"/>
    <property type="project" value="InterPro"/>
</dbReference>
<dbReference type="HOGENOM" id="CLU_029538_5_2_1"/>
<dbReference type="Proteomes" id="UP000031575">
    <property type="component" value="Unassembled WGS sequence"/>
</dbReference>
<keyword evidence="4" id="KW-1185">Reference proteome</keyword>
<keyword evidence="1" id="KW-0378">Hydrolase</keyword>
<proteinExistence type="predicted"/>
<comment type="caution">
    <text evidence="3">The sequence shown here is derived from an EMBL/GenBank/DDBJ whole genome shotgun (WGS) entry which is preliminary data.</text>
</comment>
<evidence type="ECO:0000313" key="3">
    <source>
        <dbReference type="EMBL" id="KIH89352.1"/>
    </source>
</evidence>
<name>A0A0C2IWI0_9PEZI</name>
<dbReference type="SUPFAM" id="SSF53474">
    <property type="entry name" value="alpha/beta-Hydrolases"/>
    <property type="match status" value="1"/>
</dbReference>
<dbReference type="PANTHER" id="PTHR34853:SF5">
    <property type="entry name" value="LIP-DOMAIN-CONTAINING PROTEIN-RELATED"/>
    <property type="match status" value="1"/>
</dbReference>
<dbReference type="OrthoDB" id="2373480at2759"/>
<dbReference type="GeneID" id="63680330"/>
<evidence type="ECO:0000313" key="4">
    <source>
        <dbReference type="Proteomes" id="UP000031575"/>
    </source>
</evidence>
<dbReference type="VEuPathDB" id="FungiDB:SPBR_07155"/>
<dbReference type="Gene3D" id="1.10.260.130">
    <property type="match status" value="1"/>
</dbReference>
<gene>
    <name evidence="3" type="ORF">SPBR_07155</name>
</gene>
<accession>A0A0C2IWI0</accession>
<evidence type="ECO:0000256" key="1">
    <source>
        <dbReference type="ARBA" id="ARBA00022801"/>
    </source>
</evidence>
<reference evidence="3 4" key="1">
    <citation type="journal article" date="2014" name="BMC Genomics">
        <title>Comparative genomics of the major fungal agents of human and animal Sporotrichosis: Sporothrix schenckii and Sporothrix brasiliensis.</title>
        <authorList>
            <person name="Teixeira M.M."/>
            <person name="de Almeida L.G."/>
            <person name="Kubitschek-Barreira P."/>
            <person name="Alves F.L."/>
            <person name="Kioshima E.S."/>
            <person name="Abadio A.K."/>
            <person name="Fernandes L."/>
            <person name="Derengowski L.S."/>
            <person name="Ferreira K.S."/>
            <person name="Souza R.C."/>
            <person name="Ruiz J.C."/>
            <person name="de Andrade N.C."/>
            <person name="Paes H.C."/>
            <person name="Nicola A.M."/>
            <person name="Albuquerque P."/>
            <person name="Gerber A.L."/>
            <person name="Martins V.P."/>
            <person name="Peconick L.D."/>
            <person name="Neto A.V."/>
            <person name="Chaucanez C.B."/>
            <person name="Silva P.A."/>
            <person name="Cunha O.L."/>
            <person name="de Oliveira F.F."/>
            <person name="dos Santos T.C."/>
            <person name="Barros A.L."/>
            <person name="Soares M.A."/>
            <person name="de Oliveira L.M."/>
            <person name="Marini M.M."/>
            <person name="Villalobos-Duno H."/>
            <person name="Cunha M.M."/>
            <person name="de Hoog S."/>
            <person name="da Silveira J.F."/>
            <person name="Henrissat B."/>
            <person name="Nino-Vega G.A."/>
            <person name="Cisalpino P.S."/>
            <person name="Mora-Montes H.M."/>
            <person name="Almeida S.R."/>
            <person name="Stajich J.E."/>
            <person name="Lopes-Bezerra L.M."/>
            <person name="Vasconcelos A.T."/>
            <person name="Felipe M.S."/>
        </authorList>
    </citation>
    <scope>NUCLEOTIDE SEQUENCE [LARGE SCALE GENOMIC DNA]</scope>
    <source>
        <strain evidence="3 4">5110</strain>
    </source>
</reference>
<protein>
    <submittedName>
        <fullName evidence="3">Lipase 1</fullName>
    </submittedName>
</protein>
<evidence type="ECO:0000256" key="2">
    <source>
        <dbReference type="SAM" id="SignalP"/>
    </source>
</evidence>
<organism evidence="3 4">
    <name type="scientific">Sporothrix brasiliensis 5110</name>
    <dbReference type="NCBI Taxonomy" id="1398154"/>
    <lineage>
        <taxon>Eukaryota</taxon>
        <taxon>Fungi</taxon>
        <taxon>Dikarya</taxon>
        <taxon>Ascomycota</taxon>
        <taxon>Pezizomycotina</taxon>
        <taxon>Sordariomycetes</taxon>
        <taxon>Sordariomycetidae</taxon>
        <taxon>Ophiostomatales</taxon>
        <taxon>Ophiostomataceae</taxon>
        <taxon>Sporothrix</taxon>
    </lineage>
</organism>
<keyword evidence="2" id="KW-0732">Signal</keyword>
<dbReference type="GO" id="GO:0004806">
    <property type="term" value="F:triacylglycerol lipase activity"/>
    <property type="evidence" value="ECO:0007669"/>
    <property type="project" value="InterPro"/>
</dbReference>
<dbReference type="Pfam" id="PF03583">
    <property type="entry name" value="LIP"/>
    <property type="match status" value="1"/>
</dbReference>
<feature type="signal peptide" evidence="2">
    <location>
        <begin position="1"/>
        <end position="34"/>
    </location>
</feature>
<feature type="chain" id="PRO_5002162799" evidence="2">
    <location>
        <begin position="35"/>
        <end position="509"/>
    </location>
</feature>
<dbReference type="InterPro" id="IPR029058">
    <property type="entry name" value="AB_hydrolase_fold"/>
</dbReference>
<sequence length="509" mass="54413">MAEFQSRASFGFRFVLRWLLSILLLVSTFTCTASASTGSSVHHSPLTGDVVNFFGKVPASNNATGRANATASRNRYLPPPSKDAWYAPPAGWESTKPGTVLRTRPHAYPTINIRNAVDTFQVLYRTSDSHSNASWSVATVFIPKSHANCVLNTTSPAYNANACAHALVAYEVPSDSADPDAAPSYLLQMREPYGEMRDMLARGWFVLVPDYEGPNASFCAGVQAGHATLDATRAVLSLAGPQLGLRTDAVKVGLWGYSGGAFAAEFAAELAATYAPDLRIDASVIGGSSPNLTTVDERMNAKDTAGLVVTSILGITVQQPEARAFLLQQLHPTGPYNKTTFLNATTMTGADALDAYSGQNVFDYFVNGRSDWANPAMQDVINADAVMGLHGVPRMPSFYYKAAHDEMSPVDETAEIVTSFCRQGANILFHRNTVGGHNDELWSGRLRALDYLSAKLDGAVPADSTSNLTIPATGCATVDVTIALDPLYLLPDWWWTEGPGAGLGLMGAG</sequence>
<dbReference type="InterPro" id="IPR005152">
    <property type="entry name" value="Lipase_secreted"/>
</dbReference>
<dbReference type="PANTHER" id="PTHR34853">
    <property type="match status" value="1"/>
</dbReference>
<dbReference type="EMBL" id="AWTV01000009">
    <property type="protein sequence ID" value="KIH89352.1"/>
    <property type="molecule type" value="Genomic_DNA"/>
</dbReference>
<dbReference type="RefSeq" id="XP_040617362.1">
    <property type="nucleotide sequence ID" value="XM_040765409.1"/>
</dbReference>